<dbReference type="PANTHER" id="PTHR36456:SF1">
    <property type="entry name" value="UPF0232 PROTEIN SCO3875"/>
    <property type="match status" value="1"/>
</dbReference>
<keyword evidence="3" id="KW-1185">Reference proteome</keyword>
<name>A0ABR9DQH6_9MICO</name>
<sequence length="168" mass="18166">MRDLVELPSPQQVAKEAFNRARAAARERGARPGVTTRSPLAEQRSGPRPGGRDPQLFGDVVGRLLAERGWTKDVSVGGVIGRWREVVGDEIAEHATPLTFDAGVLVVQAGSTAWATQLEFLRPSLLGRLAQELGQGVVEELKIVGPTVRSFGRGPRRVKGRGPRDTWG</sequence>
<reference evidence="2 3" key="1">
    <citation type="submission" date="2020-09" db="EMBL/GenBank/DDBJ databases">
        <title>Flavimobilis rhizosphaerae sp. nov., isolated from rhizosphere soil of Spartina alterniflora.</title>
        <authorList>
            <person name="Hanqin C."/>
        </authorList>
    </citation>
    <scope>NUCLEOTIDE SEQUENCE [LARGE SCALE GENOMIC DNA]</scope>
    <source>
        <strain evidence="2 3">GY 10621</strain>
    </source>
</reference>
<evidence type="ECO:0000313" key="2">
    <source>
        <dbReference type="EMBL" id="MBD9699375.1"/>
    </source>
</evidence>
<organism evidence="2 3">
    <name type="scientific">Flavimobilis rhizosphaerae</name>
    <dbReference type="NCBI Taxonomy" id="2775421"/>
    <lineage>
        <taxon>Bacteria</taxon>
        <taxon>Bacillati</taxon>
        <taxon>Actinomycetota</taxon>
        <taxon>Actinomycetes</taxon>
        <taxon>Micrococcales</taxon>
        <taxon>Jonesiaceae</taxon>
        <taxon>Flavimobilis</taxon>
    </lineage>
</organism>
<accession>A0ABR9DQH6</accession>
<gene>
    <name evidence="2" type="ORF">IGS67_07710</name>
</gene>
<dbReference type="Pfam" id="PF05258">
    <property type="entry name" value="DciA"/>
    <property type="match status" value="1"/>
</dbReference>
<dbReference type="RefSeq" id="WP_192279362.1">
    <property type="nucleotide sequence ID" value="NZ_JACZDF010000003.1"/>
</dbReference>
<dbReference type="PANTHER" id="PTHR36456">
    <property type="entry name" value="UPF0232 PROTEIN SCO3875"/>
    <property type="match status" value="1"/>
</dbReference>
<dbReference type="InterPro" id="IPR007922">
    <property type="entry name" value="DciA-like"/>
</dbReference>
<comment type="caution">
    <text evidence="2">The sequence shown here is derived from an EMBL/GenBank/DDBJ whole genome shotgun (WGS) entry which is preliminary data.</text>
</comment>
<dbReference type="EMBL" id="JACZDF010000003">
    <property type="protein sequence ID" value="MBD9699375.1"/>
    <property type="molecule type" value="Genomic_DNA"/>
</dbReference>
<feature type="region of interest" description="Disordered" evidence="1">
    <location>
        <begin position="1"/>
        <end position="56"/>
    </location>
</feature>
<evidence type="ECO:0000313" key="3">
    <source>
        <dbReference type="Proteomes" id="UP000642107"/>
    </source>
</evidence>
<proteinExistence type="predicted"/>
<evidence type="ECO:0000256" key="1">
    <source>
        <dbReference type="SAM" id="MobiDB-lite"/>
    </source>
</evidence>
<protein>
    <submittedName>
        <fullName evidence="2">DUF721 domain-containing protein</fullName>
    </submittedName>
</protein>
<dbReference type="Proteomes" id="UP000642107">
    <property type="component" value="Unassembled WGS sequence"/>
</dbReference>